<dbReference type="EMBL" id="CAINUL010000002">
    <property type="protein sequence ID" value="CAD0107587.1"/>
    <property type="molecule type" value="Genomic_DNA"/>
</dbReference>
<organism evidence="1 2">
    <name type="scientific">Aureobasidium uvarum</name>
    <dbReference type="NCBI Taxonomy" id="2773716"/>
    <lineage>
        <taxon>Eukaryota</taxon>
        <taxon>Fungi</taxon>
        <taxon>Dikarya</taxon>
        <taxon>Ascomycota</taxon>
        <taxon>Pezizomycotina</taxon>
        <taxon>Dothideomycetes</taxon>
        <taxon>Dothideomycetidae</taxon>
        <taxon>Dothideales</taxon>
        <taxon>Saccotheciaceae</taxon>
        <taxon>Aureobasidium</taxon>
    </lineage>
</organism>
<gene>
    <name evidence="1" type="ORF">AWRI4620_LOCUS1842</name>
</gene>
<name>A0A9N8PR24_9PEZI</name>
<accession>A0A9N8PR24</accession>
<reference evidence="1" key="1">
    <citation type="submission" date="2020-06" db="EMBL/GenBank/DDBJ databases">
        <authorList>
            <person name="Onetto C."/>
        </authorList>
    </citation>
    <scope>NUCLEOTIDE SEQUENCE</scope>
</reference>
<dbReference type="Proteomes" id="UP000745764">
    <property type="component" value="Unassembled WGS sequence"/>
</dbReference>
<dbReference type="OrthoDB" id="3888177at2759"/>
<keyword evidence="2" id="KW-1185">Reference proteome</keyword>
<sequence>MNTQDEIQDLINDQEQIDLLNKNIQLNLLAELKDYQWMDDWMPAAVPEMPTPEDKTLQSEMRECAFGFPVALHLTTRNTSKRVWFTVYDDAFELTQRVLSFASTTTPQFSQFVTHSYLYWIRNGRASLWNPEMFLQRISQSTFFIWSSTPNYDMTDENTWTPAAKGYTDLYLQEILAPNDIVCFSPYPEFSILPHLAESFAQMNRNYLTPGYLGTETFMREFRKGRFLTLGLPAVSFAQVVTEQIIPSLMRAVELSVPDEMVIWAQNLDLMVIGELSQNRQPPADALASSFALRRLGTTVINNQQYNLGVTHGLIPPSITSHQTPRPPQLSSHPPWVFDTAYDGLLADIRRIQTLAAAKGTDARAALYYMLNARSL</sequence>
<dbReference type="AlphaFoldDB" id="A0A9N8PR24"/>
<proteinExistence type="predicted"/>
<comment type="caution">
    <text evidence="1">The sequence shown here is derived from an EMBL/GenBank/DDBJ whole genome shotgun (WGS) entry which is preliminary data.</text>
</comment>
<protein>
    <submittedName>
        <fullName evidence="1">Uncharacterized protein</fullName>
    </submittedName>
</protein>
<evidence type="ECO:0000313" key="1">
    <source>
        <dbReference type="EMBL" id="CAD0107587.1"/>
    </source>
</evidence>
<evidence type="ECO:0000313" key="2">
    <source>
        <dbReference type="Proteomes" id="UP000745764"/>
    </source>
</evidence>